<protein>
    <submittedName>
        <fullName evidence="1">Uncharacterized protein</fullName>
    </submittedName>
</protein>
<dbReference type="EMBL" id="FIGO01000003">
    <property type="protein sequence ID" value="CYU57556.1"/>
    <property type="molecule type" value="Genomic_DNA"/>
</dbReference>
<gene>
    <name evidence="1" type="ORF">ERS132410_00565</name>
</gene>
<organism evidence="1 2">
    <name type="scientific">Streptococcus suis</name>
    <dbReference type="NCBI Taxonomy" id="1307"/>
    <lineage>
        <taxon>Bacteria</taxon>
        <taxon>Bacillati</taxon>
        <taxon>Bacillota</taxon>
        <taxon>Bacilli</taxon>
        <taxon>Lactobacillales</taxon>
        <taxon>Streptococcaceae</taxon>
        <taxon>Streptococcus</taxon>
    </lineage>
</organism>
<accession>A0A0Z8F4S7</accession>
<dbReference type="RefSeq" id="WP_044752602.1">
    <property type="nucleotide sequence ID" value="NZ_CEHU01000017.1"/>
</dbReference>
<evidence type="ECO:0000313" key="1">
    <source>
        <dbReference type="EMBL" id="CYU57556.1"/>
    </source>
</evidence>
<dbReference type="AlphaFoldDB" id="A0A0Z8F4S7"/>
<dbReference type="Proteomes" id="UP000073485">
    <property type="component" value="Unassembled WGS sequence"/>
</dbReference>
<reference evidence="1 2" key="1">
    <citation type="submission" date="2016-02" db="EMBL/GenBank/DDBJ databases">
        <authorList>
            <consortium name="Pathogen Informatics"/>
        </authorList>
    </citation>
    <scope>NUCLEOTIDE SEQUENCE [LARGE SCALE GENOMIC DNA]</scope>
    <source>
        <strain evidence="1 2">LSS48</strain>
    </source>
</reference>
<name>A0A0Z8F4S7_STRSU</name>
<evidence type="ECO:0000313" key="2">
    <source>
        <dbReference type="Proteomes" id="UP000073485"/>
    </source>
</evidence>
<sequence length="136" mass="15966">MIDEVLIEEIVSIIVDIEMKCKKFLLSRGHFIDIVSDYYYTDEDFATISFSRNNDKLTIRFDNQQCIVTVENEIFTVTSEVIEEGIEIQIEILIKQAILGKWKMFMNDVKNNSLFEAIQKHRFDDYSSGPDSVIYY</sequence>
<proteinExistence type="predicted"/>